<dbReference type="EMBL" id="KN832989">
    <property type="protein sequence ID" value="KIM83883.1"/>
    <property type="molecule type" value="Genomic_DNA"/>
</dbReference>
<evidence type="ECO:0008006" key="3">
    <source>
        <dbReference type="Google" id="ProtNLM"/>
    </source>
</evidence>
<dbReference type="HOGENOM" id="CLU_016660_0_0_1"/>
<evidence type="ECO:0000313" key="1">
    <source>
        <dbReference type="EMBL" id="KIM83883.1"/>
    </source>
</evidence>
<evidence type="ECO:0000313" key="2">
    <source>
        <dbReference type="Proteomes" id="UP000054166"/>
    </source>
</evidence>
<sequence>MSKWSRVGSSYERPLGDSEYAFFPASQNGLGDMFLHLAFRGPEEAFHKERVKLGWGIIRQRNPLLMCKVLMDGDDLNTARFSFTPPSTPEDVLDEAGAALHFKNESKDELISNYMNGPRTLSNDHLSYLVISSSATSSETRSSGGVEYDLMMCAPHYTGDGTALHQSTHDLLCILTSTQTNEELRRELDGHRDWENVLPPAFETRLSTPSSAIRNAACKVNFLQTLGKEIGGHTFSRSQRGPQRTVLIEHAFSETQTANILAKCKANKVTVNHALSVLCNVAWARCTSQSMQLPMMMYTAINLRPHLTNPAPTHWFLALTYFNIVLPSFMPSSPAVFWHRARLVKAQTHRTVYSPFLVSRALQMASTRASRARGLPQPPSPVEALAPPAPSAALLGLSLIGNLDRTYIRASYPPSVQLHTVATASRMKPGGMLLLEHTFGSKLWLHLCWDEMGFEEGQVERFWEALKGTVEEFLC</sequence>
<dbReference type="InterPro" id="IPR023213">
    <property type="entry name" value="CAT-like_dom_sf"/>
</dbReference>
<dbReference type="InterPro" id="IPR052058">
    <property type="entry name" value="Alcohol_O-acetyltransferase"/>
</dbReference>
<dbReference type="AlphaFoldDB" id="A0A0C3BC55"/>
<dbReference type="STRING" id="765440.A0A0C3BC55"/>
<dbReference type="OrthoDB" id="3355480at2759"/>
<dbReference type="Proteomes" id="UP000054166">
    <property type="component" value="Unassembled WGS sequence"/>
</dbReference>
<dbReference type="SUPFAM" id="SSF52777">
    <property type="entry name" value="CoA-dependent acyltransferases"/>
    <property type="match status" value="1"/>
</dbReference>
<reference evidence="2" key="2">
    <citation type="submission" date="2015-01" db="EMBL/GenBank/DDBJ databases">
        <title>Evolutionary Origins and Diversification of the Mycorrhizal Mutualists.</title>
        <authorList>
            <consortium name="DOE Joint Genome Institute"/>
            <consortium name="Mycorrhizal Genomics Consortium"/>
            <person name="Kohler A."/>
            <person name="Kuo A."/>
            <person name="Nagy L.G."/>
            <person name="Floudas D."/>
            <person name="Copeland A."/>
            <person name="Barry K.W."/>
            <person name="Cichocki N."/>
            <person name="Veneault-Fourrey C."/>
            <person name="LaButti K."/>
            <person name="Lindquist E.A."/>
            <person name="Lipzen A."/>
            <person name="Lundell T."/>
            <person name="Morin E."/>
            <person name="Murat C."/>
            <person name="Riley R."/>
            <person name="Ohm R."/>
            <person name="Sun H."/>
            <person name="Tunlid A."/>
            <person name="Henrissat B."/>
            <person name="Grigoriev I.V."/>
            <person name="Hibbett D.S."/>
            <person name="Martin F."/>
        </authorList>
    </citation>
    <scope>NUCLEOTIDE SEQUENCE [LARGE SCALE GENOMIC DNA]</scope>
    <source>
        <strain evidence="2">F 1598</strain>
    </source>
</reference>
<organism evidence="1 2">
    <name type="scientific">Piloderma croceum (strain F 1598)</name>
    <dbReference type="NCBI Taxonomy" id="765440"/>
    <lineage>
        <taxon>Eukaryota</taxon>
        <taxon>Fungi</taxon>
        <taxon>Dikarya</taxon>
        <taxon>Basidiomycota</taxon>
        <taxon>Agaricomycotina</taxon>
        <taxon>Agaricomycetes</taxon>
        <taxon>Agaricomycetidae</taxon>
        <taxon>Atheliales</taxon>
        <taxon>Atheliaceae</taxon>
        <taxon>Piloderma</taxon>
    </lineage>
</organism>
<name>A0A0C3BC55_PILCF</name>
<dbReference type="PANTHER" id="PTHR28037:SF1">
    <property type="entry name" value="ALCOHOL O-ACETYLTRANSFERASE 1-RELATED"/>
    <property type="match status" value="1"/>
</dbReference>
<accession>A0A0C3BC55</accession>
<reference evidence="1 2" key="1">
    <citation type="submission" date="2014-04" db="EMBL/GenBank/DDBJ databases">
        <authorList>
            <consortium name="DOE Joint Genome Institute"/>
            <person name="Kuo A."/>
            <person name="Tarkka M."/>
            <person name="Buscot F."/>
            <person name="Kohler A."/>
            <person name="Nagy L.G."/>
            <person name="Floudas D."/>
            <person name="Copeland A."/>
            <person name="Barry K.W."/>
            <person name="Cichocki N."/>
            <person name="Veneault-Fourrey C."/>
            <person name="LaButti K."/>
            <person name="Lindquist E.A."/>
            <person name="Lipzen A."/>
            <person name="Lundell T."/>
            <person name="Morin E."/>
            <person name="Murat C."/>
            <person name="Sun H."/>
            <person name="Tunlid A."/>
            <person name="Henrissat B."/>
            <person name="Grigoriev I.V."/>
            <person name="Hibbett D.S."/>
            <person name="Martin F."/>
            <person name="Nordberg H.P."/>
            <person name="Cantor M.N."/>
            <person name="Hua S.X."/>
        </authorList>
    </citation>
    <scope>NUCLEOTIDE SEQUENCE [LARGE SCALE GENOMIC DNA]</scope>
    <source>
        <strain evidence="1 2">F 1598</strain>
    </source>
</reference>
<gene>
    <name evidence="1" type="ORF">PILCRDRAFT_6760</name>
</gene>
<dbReference type="InParanoid" id="A0A0C3BC55"/>
<dbReference type="Gene3D" id="3.30.559.30">
    <property type="entry name" value="Nonribosomal peptide synthetase, condensation domain"/>
    <property type="match status" value="1"/>
</dbReference>
<dbReference type="Gene3D" id="3.30.559.10">
    <property type="entry name" value="Chloramphenicol acetyltransferase-like domain"/>
    <property type="match status" value="1"/>
</dbReference>
<keyword evidence="2" id="KW-1185">Reference proteome</keyword>
<dbReference type="PANTHER" id="PTHR28037">
    <property type="entry name" value="ALCOHOL O-ACETYLTRANSFERASE 1-RELATED"/>
    <property type="match status" value="1"/>
</dbReference>
<protein>
    <recommendedName>
        <fullName evidence="3">Condensation domain-containing protein</fullName>
    </recommendedName>
</protein>
<proteinExistence type="predicted"/>